<name>A0ABX0Z3D0_9ACTN</name>
<reference evidence="4 5" key="1">
    <citation type="submission" date="2020-03" db="EMBL/GenBank/DDBJ databases">
        <title>WGS of actinomycetes isolated from Thailand.</title>
        <authorList>
            <person name="Thawai C."/>
        </authorList>
    </citation>
    <scope>NUCLEOTIDE SEQUENCE [LARGE SCALE GENOMIC DNA]</scope>
    <source>
        <strain evidence="4 5">HSS6-12</strain>
    </source>
</reference>
<accession>A0ABX0Z3D0</accession>
<dbReference type="EMBL" id="JAATEO010000001">
    <property type="protein sequence ID" value="NJP30600.1"/>
    <property type="molecule type" value="Genomic_DNA"/>
</dbReference>
<evidence type="ECO:0000259" key="3">
    <source>
        <dbReference type="SMART" id="SM01043"/>
    </source>
</evidence>
<dbReference type="InterPro" id="IPR051677">
    <property type="entry name" value="AfsR-DnrI-RedD_regulator"/>
</dbReference>
<dbReference type="PANTHER" id="PTHR35807:SF1">
    <property type="entry name" value="TRANSCRIPTIONAL REGULATOR REDD"/>
    <property type="match status" value="1"/>
</dbReference>
<dbReference type="InterPro" id="IPR005158">
    <property type="entry name" value="BTAD"/>
</dbReference>
<comment type="caution">
    <text evidence="4">The sequence shown here is derived from an EMBL/GenBank/DDBJ whole genome shotgun (WGS) entry which is preliminary data.</text>
</comment>
<gene>
    <name evidence="4" type="ORF">HCJ94_00970</name>
</gene>
<proteinExistence type="predicted"/>
<evidence type="ECO:0000256" key="1">
    <source>
        <dbReference type="ARBA" id="ARBA00023015"/>
    </source>
</evidence>
<dbReference type="PANTHER" id="PTHR35807">
    <property type="entry name" value="TRANSCRIPTIONAL REGULATOR REDD-RELATED"/>
    <property type="match status" value="1"/>
</dbReference>
<keyword evidence="2" id="KW-0804">Transcription</keyword>
<dbReference type="SMART" id="SM01043">
    <property type="entry name" value="BTAD"/>
    <property type="match status" value="1"/>
</dbReference>
<evidence type="ECO:0000256" key="2">
    <source>
        <dbReference type="ARBA" id="ARBA00023163"/>
    </source>
</evidence>
<evidence type="ECO:0000313" key="5">
    <source>
        <dbReference type="Proteomes" id="UP000783871"/>
    </source>
</evidence>
<keyword evidence="5" id="KW-1185">Reference proteome</keyword>
<dbReference type="Gene3D" id="1.25.40.10">
    <property type="entry name" value="Tetratricopeptide repeat domain"/>
    <property type="match status" value="1"/>
</dbReference>
<dbReference type="Proteomes" id="UP000783871">
    <property type="component" value="Unassembled WGS sequence"/>
</dbReference>
<evidence type="ECO:0000313" key="4">
    <source>
        <dbReference type="EMBL" id="NJP30600.1"/>
    </source>
</evidence>
<sequence length="176" mass="19604">MEFLVYLIVRGGSAYQHEILGDLLPEPPHRLATQRLHTYTYNLRQVFRSTGGQSTYLHLRRHRYTLIRDAFDVDLWTMRDALTAAHRATAPTTSAAALRRAVTVYRGPLAAGTGYLWLARHQQAVANEYVTAAAALAEALADRPAEAKAVLDLAARHHPDHELLVATAATIRDRLT</sequence>
<keyword evidence="1" id="KW-0805">Transcription regulation</keyword>
<dbReference type="InterPro" id="IPR011990">
    <property type="entry name" value="TPR-like_helical_dom_sf"/>
</dbReference>
<protein>
    <recommendedName>
        <fullName evidence="3">Bacterial transcriptional activator domain-containing protein</fullName>
    </recommendedName>
</protein>
<feature type="domain" description="Bacterial transcriptional activator" evidence="3">
    <location>
        <begin position="73"/>
        <end position="176"/>
    </location>
</feature>
<organism evidence="4 5">
    <name type="scientific">Micromonospora thermarum</name>
    <dbReference type="NCBI Taxonomy" id="2720024"/>
    <lineage>
        <taxon>Bacteria</taxon>
        <taxon>Bacillati</taxon>
        <taxon>Actinomycetota</taxon>
        <taxon>Actinomycetes</taxon>
        <taxon>Micromonosporales</taxon>
        <taxon>Micromonosporaceae</taxon>
        <taxon>Micromonospora</taxon>
    </lineage>
</organism>